<evidence type="ECO:0000256" key="7">
    <source>
        <dbReference type="SAM" id="MobiDB-lite"/>
    </source>
</evidence>
<dbReference type="OrthoDB" id="551633at2759"/>
<dbReference type="GO" id="GO:0019843">
    <property type="term" value="F:rRNA binding"/>
    <property type="evidence" value="ECO:0007669"/>
    <property type="project" value="TreeGrafter"/>
</dbReference>
<dbReference type="PANTHER" id="PTHR14577:SF0">
    <property type="entry name" value="NUCLEOLAR PROTEIN 12"/>
    <property type="match status" value="1"/>
</dbReference>
<dbReference type="FunCoup" id="A0A7R8Z1K9">
    <property type="interactions" value="84"/>
</dbReference>
<feature type="compositionally biased region" description="Basic residues" evidence="7">
    <location>
        <begin position="164"/>
        <end position="182"/>
    </location>
</feature>
<feature type="compositionally biased region" description="Basic residues" evidence="7">
    <location>
        <begin position="192"/>
        <end position="218"/>
    </location>
</feature>
<organism evidence="8 9">
    <name type="scientific">Hermetia illucens</name>
    <name type="common">Black soldier fly</name>
    <dbReference type="NCBI Taxonomy" id="343691"/>
    <lineage>
        <taxon>Eukaryota</taxon>
        <taxon>Metazoa</taxon>
        <taxon>Ecdysozoa</taxon>
        <taxon>Arthropoda</taxon>
        <taxon>Hexapoda</taxon>
        <taxon>Insecta</taxon>
        <taxon>Pterygota</taxon>
        <taxon>Neoptera</taxon>
        <taxon>Endopterygota</taxon>
        <taxon>Diptera</taxon>
        <taxon>Brachycera</taxon>
        <taxon>Stratiomyomorpha</taxon>
        <taxon>Stratiomyidae</taxon>
        <taxon>Hermetiinae</taxon>
        <taxon>Hermetia</taxon>
    </lineage>
</organism>
<feature type="compositionally biased region" description="Basic and acidic residues" evidence="7">
    <location>
        <begin position="145"/>
        <end position="163"/>
    </location>
</feature>
<dbReference type="OMA" id="GMDFDPN"/>
<dbReference type="AlphaFoldDB" id="A0A7R8Z1K9"/>
<evidence type="ECO:0000256" key="3">
    <source>
        <dbReference type="ARBA" id="ARBA00015520"/>
    </source>
</evidence>
<keyword evidence="9" id="KW-1185">Reference proteome</keyword>
<dbReference type="Pfam" id="PF09805">
    <property type="entry name" value="Nop25"/>
    <property type="match status" value="1"/>
</dbReference>
<dbReference type="GO" id="GO:0005730">
    <property type="term" value="C:nucleolus"/>
    <property type="evidence" value="ECO:0007669"/>
    <property type="project" value="UniProtKB-SubCell"/>
</dbReference>
<reference evidence="8 9" key="1">
    <citation type="submission" date="2020-11" db="EMBL/GenBank/DDBJ databases">
        <authorList>
            <person name="Wallbank WR R."/>
            <person name="Pardo Diaz C."/>
            <person name="Kozak K."/>
            <person name="Martin S."/>
            <person name="Jiggins C."/>
            <person name="Moest M."/>
            <person name="Warren A I."/>
            <person name="Generalovic N T."/>
            <person name="Byers J.R.P. K."/>
            <person name="Montejo-Kovacevich G."/>
            <person name="Yen C E."/>
        </authorList>
    </citation>
    <scope>NUCLEOTIDE SEQUENCE [LARGE SCALE GENOMIC DNA]</scope>
</reference>
<dbReference type="Proteomes" id="UP000594454">
    <property type="component" value="Chromosome 6"/>
</dbReference>
<feature type="region of interest" description="Disordered" evidence="7">
    <location>
        <begin position="106"/>
        <end position="218"/>
    </location>
</feature>
<comment type="subcellular location">
    <subcellularLocation>
        <location evidence="1">Nucleus</location>
        <location evidence="1">Nucleolus</location>
    </subcellularLocation>
</comment>
<evidence type="ECO:0000256" key="6">
    <source>
        <dbReference type="SAM" id="Coils"/>
    </source>
</evidence>
<evidence type="ECO:0000256" key="1">
    <source>
        <dbReference type="ARBA" id="ARBA00004604"/>
    </source>
</evidence>
<dbReference type="InterPro" id="IPR019186">
    <property type="entry name" value="Nucleolar_protein_12"/>
</dbReference>
<comment type="similarity">
    <text evidence="2">Belongs to the RRP17 family.</text>
</comment>
<feature type="coiled-coil region" evidence="6">
    <location>
        <begin position="28"/>
        <end position="59"/>
    </location>
</feature>
<sequence length="218" mass="25717">MARKKKVKKKLEIVFDPKSRREFLTGFHKRKNERKKRAKEKLEEMLKEERKRIRQEVKDSVKHLKKSYEPVPEVEHLINEEEYENSAVTVKIMDLSTDNASQYNFIGENKVRQNPEETDNDDEELDDGVEDAVPGMSVVTKSKPAPKEKKEVKEISSKKDLNRLTKKTAVKSLRKNKLFKMKSKLDSAADKKKARKEKRKKEKLHAKQQRRRGKFKGR</sequence>
<keyword evidence="4 6" id="KW-0175">Coiled coil</keyword>
<dbReference type="PANTHER" id="PTHR14577">
    <property type="entry name" value="NUCLEOLAR PROTEIN 12"/>
    <property type="match status" value="1"/>
</dbReference>
<dbReference type="InParanoid" id="A0A7R8Z1K9"/>
<evidence type="ECO:0000256" key="4">
    <source>
        <dbReference type="ARBA" id="ARBA00023054"/>
    </source>
</evidence>
<accession>A0A7R8Z1K9</accession>
<proteinExistence type="inferred from homology"/>
<evidence type="ECO:0000313" key="8">
    <source>
        <dbReference type="EMBL" id="CAD7092676.1"/>
    </source>
</evidence>
<keyword evidence="5" id="KW-0539">Nucleus</keyword>
<evidence type="ECO:0000256" key="5">
    <source>
        <dbReference type="ARBA" id="ARBA00023242"/>
    </source>
</evidence>
<feature type="compositionally biased region" description="Acidic residues" evidence="7">
    <location>
        <begin position="116"/>
        <end position="130"/>
    </location>
</feature>
<name>A0A7R8Z1K9_HERIL</name>
<evidence type="ECO:0000313" key="9">
    <source>
        <dbReference type="Proteomes" id="UP000594454"/>
    </source>
</evidence>
<dbReference type="EMBL" id="LR899014">
    <property type="protein sequence ID" value="CAD7092676.1"/>
    <property type="molecule type" value="Genomic_DNA"/>
</dbReference>
<evidence type="ECO:0000256" key="2">
    <source>
        <dbReference type="ARBA" id="ARBA00007175"/>
    </source>
</evidence>
<protein>
    <recommendedName>
        <fullName evidence="3">Nucleolar protein 12</fullName>
    </recommendedName>
</protein>
<gene>
    <name evidence="8" type="ORF">HERILL_LOCUS15014</name>
</gene>